<dbReference type="InParanoid" id="A0A200PWI1"/>
<evidence type="ECO:0000313" key="4">
    <source>
        <dbReference type="EMBL" id="OVA02567.1"/>
    </source>
</evidence>
<dbReference type="STRING" id="56857.A0A200PWI1"/>
<dbReference type="PANTHER" id="PTHR21726">
    <property type="entry name" value="PHOSPHATIDYLINOSITOL N-ACETYLGLUCOSAMINYLTRANSFERASE SUBUNIT P DOWN SYNDROME CRITICAL REGION PROTEIN 5 -RELATED"/>
    <property type="match status" value="1"/>
</dbReference>
<dbReference type="InterPro" id="IPR032795">
    <property type="entry name" value="DUF3741-assoc"/>
</dbReference>
<dbReference type="OMA" id="MVRRNEW"/>
<feature type="region of interest" description="Disordered" evidence="1">
    <location>
        <begin position="426"/>
        <end position="455"/>
    </location>
</feature>
<dbReference type="OrthoDB" id="765769at2759"/>
<dbReference type="Pfam" id="PF14309">
    <property type="entry name" value="DUF4378"/>
    <property type="match status" value="1"/>
</dbReference>
<accession>A0A200PWI1</accession>
<feature type="region of interest" description="Disordered" evidence="1">
    <location>
        <begin position="275"/>
        <end position="316"/>
    </location>
</feature>
<feature type="domain" description="DUF3741" evidence="3">
    <location>
        <begin position="80"/>
        <end position="110"/>
    </location>
</feature>
<reference evidence="4 5" key="1">
    <citation type="journal article" date="2017" name="Mol. Plant">
        <title>The Genome of Medicinal Plant Macleaya cordata Provides New Insights into Benzylisoquinoline Alkaloids Metabolism.</title>
        <authorList>
            <person name="Liu X."/>
            <person name="Liu Y."/>
            <person name="Huang P."/>
            <person name="Ma Y."/>
            <person name="Qing Z."/>
            <person name="Tang Q."/>
            <person name="Cao H."/>
            <person name="Cheng P."/>
            <person name="Zheng Y."/>
            <person name="Yuan Z."/>
            <person name="Zhou Y."/>
            <person name="Liu J."/>
            <person name="Tang Z."/>
            <person name="Zhuo Y."/>
            <person name="Zhang Y."/>
            <person name="Yu L."/>
            <person name="Huang J."/>
            <person name="Yang P."/>
            <person name="Peng Q."/>
            <person name="Zhang J."/>
            <person name="Jiang W."/>
            <person name="Zhang Z."/>
            <person name="Lin K."/>
            <person name="Ro D.K."/>
            <person name="Chen X."/>
            <person name="Xiong X."/>
            <person name="Shang Y."/>
            <person name="Huang S."/>
            <person name="Zeng J."/>
        </authorList>
    </citation>
    <scope>NUCLEOTIDE SEQUENCE [LARGE SCALE GENOMIC DNA]</scope>
    <source>
        <strain evidence="5">cv. BLH2017</strain>
        <tissue evidence="4">Root</tissue>
    </source>
</reference>
<dbReference type="AlphaFoldDB" id="A0A200PWI1"/>
<proteinExistence type="predicted"/>
<evidence type="ECO:0000256" key="1">
    <source>
        <dbReference type="SAM" id="MobiDB-lite"/>
    </source>
</evidence>
<dbReference type="InterPro" id="IPR025486">
    <property type="entry name" value="DUF4378"/>
</dbReference>
<dbReference type="PANTHER" id="PTHR21726:SF29">
    <property type="entry name" value="EXPRESSED PROTEIN"/>
    <property type="match status" value="1"/>
</dbReference>
<sequence>MGIDKQGSKSGGGYVGGFLQLFDWNGKSRKKLFTKSDLPEGSKQGKRNVGNLPTTRLRLIDDDENGGSSIRGSSDYSCASSVTDDDGNGTKAPGVVARLMGLDSLPTSSVVEPYSTPFFDTRSLRDSHSYRRSEFHSECQTMHSGSQPSMLDDFCRNPGEARLHKLHNRPIERFQTEMLPPKLAKSIPITHHKLLSPIKNPGFISAKNAAHIMEAAAKIIEPGPQPSTKGKIPSLGSPSVPLKVRDLKEKMEAGQRPSRLNGASRRPVESNAAKILKGQSLNKSWNGSEEPHRFRASSESEESSSVGSRSKGKSVSLAVQAKVNVQRREGFSSGDSRNLLSQKECQDLKSNQQQKNRSNTPKIMQKKSSTQNASGVLRQNNQKQNCLMNRDKLLTKASSNLQGRKNLSGDASFSRNKTLTKVAANSKVGSKKTGMEMTENEKEVPSLGTKSFPRKKRPIEGTCHFERGAVVENVLVDKDERPIQHNVGDSRRKGMDVVSFTFTSPMIRSTPGSLSSSPVVEKAKSFSLDSCDEKTTGSKNTKLSSLGLNVIGGDALSILLERKLRELTYGVESSCNNSVKSGSMSTSASILEDLVSALNAVGTTPREHNKRSHFGLHPDKLGNQYGSNCSSTYGEVFKMNHKLQVAEEMDTFSSISSEARKELECQHPSPVSILDPSFSNDSSNSSDTGGNNNTNGSKQCTFVQAQQVVDSKCPKRLPLMEAETDISDSASSTFIVTAGNENVAKLSMKEHRRSNKQEELGYIREIICNAELVFKDFMLGRTREIIDPSHFEQLENRITWSRSDSEEKNSRQRRKVLFDCVRECLDLRCKQFVGGGRRKWEKGVAMFVNKGWLVEDIYKEISGWGSMGDWMMDELVDKDMSSHYGRWLDFEIEEFEEGVEIENSIVSCLIDEVVADILLV</sequence>
<feature type="domain" description="DUF4378" evidence="2">
    <location>
        <begin position="760"/>
        <end position="912"/>
    </location>
</feature>
<feature type="region of interest" description="Disordered" evidence="1">
    <location>
        <begin position="660"/>
        <end position="698"/>
    </location>
</feature>
<dbReference type="FunCoup" id="A0A200PWI1">
    <property type="interactions" value="2188"/>
</dbReference>
<comment type="caution">
    <text evidence="4">The sequence shown here is derived from an EMBL/GenBank/DDBJ whole genome shotgun (WGS) entry which is preliminary data.</text>
</comment>
<feature type="compositionally biased region" description="Polar residues" evidence="1">
    <location>
        <begin position="66"/>
        <end position="82"/>
    </location>
</feature>
<evidence type="ECO:0000259" key="2">
    <source>
        <dbReference type="Pfam" id="PF14309"/>
    </source>
</evidence>
<feature type="region of interest" description="Disordered" evidence="1">
    <location>
        <begin position="33"/>
        <end position="90"/>
    </location>
</feature>
<keyword evidence="5" id="KW-1185">Reference proteome</keyword>
<feature type="compositionally biased region" description="Low complexity" evidence="1">
    <location>
        <begin position="303"/>
        <end position="316"/>
    </location>
</feature>
<feature type="region of interest" description="Disordered" evidence="1">
    <location>
        <begin position="221"/>
        <end position="240"/>
    </location>
</feature>
<gene>
    <name evidence="4" type="ORF">BVC80_9091g74</name>
</gene>
<feature type="region of interest" description="Disordered" evidence="1">
    <location>
        <begin position="347"/>
        <end position="386"/>
    </location>
</feature>
<dbReference type="Pfam" id="PF14383">
    <property type="entry name" value="VARLMGL"/>
    <property type="match status" value="1"/>
</dbReference>
<evidence type="ECO:0008006" key="6">
    <source>
        <dbReference type="Google" id="ProtNLM"/>
    </source>
</evidence>
<protein>
    <recommendedName>
        <fullName evidence="6">DUF4378 domain-containing protein</fullName>
    </recommendedName>
</protein>
<dbReference type="Proteomes" id="UP000195402">
    <property type="component" value="Unassembled WGS sequence"/>
</dbReference>
<feature type="compositionally biased region" description="Low complexity" evidence="1">
    <location>
        <begin position="679"/>
        <end position="697"/>
    </location>
</feature>
<organism evidence="4 5">
    <name type="scientific">Macleaya cordata</name>
    <name type="common">Five-seeded plume-poppy</name>
    <name type="synonym">Bocconia cordata</name>
    <dbReference type="NCBI Taxonomy" id="56857"/>
    <lineage>
        <taxon>Eukaryota</taxon>
        <taxon>Viridiplantae</taxon>
        <taxon>Streptophyta</taxon>
        <taxon>Embryophyta</taxon>
        <taxon>Tracheophyta</taxon>
        <taxon>Spermatophyta</taxon>
        <taxon>Magnoliopsida</taxon>
        <taxon>Ranunculales</taxon>
        <taxon>Papaveraceae</taxon>
        <taxon>Papaveroideae</taxon>
        <taxon>Macleaya</taxon>
    </lineage>
</organism>
<evidence type="ECO:0000259" key="3">
    <source>
        <dbReference type="Pfam" id="PF14383"/>
    </source>
</evidence>
<feature type="region of interest" description="Disordered" evidence="1">
    <location>
        <begin position="250"/>
        <end position="269"/>
    </location>
</feature>
<feature type="compositionally biased region" description="Basic and acidic residues" evidence="1">
    <location>
        <begin position="289"/>
        <end position="298"/>
    </location>
</feature>
<dbReference type="EMBL" id="MVGT01003949">
    <property type="protein sequence ID" value="OVA02567.1"/>
    <property type="molecule type" value="Genomic_DNA"/>
</dbReference>
<evidence type="ECO:0000313" key="5">
    <source>
        <dbReference type="Proteomes" id="UP000195402"/>
    </source>
</evidence>
<name>A0A200PWI1_MACCD</name>